<gene>
    <name evidence="1" type="ORF">Glove_243g107</name>
</gene>
<dbReference type="Proteomes" id="UP000266861">
    <property type="component" value="Unassembled WGS sequence"/>
</dbReference>
<proteinExistence type="predicted"/>
<evidence type="ECO:0000313" key="2">
    <source>
        <dbReference type="Proteomes" id="UP000266861"/>
    </source>
</evidence>
<keyword evidence="2" id="KW-1185">Reference proteome</keyword>
<reference evidence="1 2" key="1">
    <citation type="submission" date="2018-08" db="EMBL/GenBank/DDBJ databases">
        <title>Genome and evolution of the arbuscular mycorrhizal fungus Diversispora epigaea (formerly Glomus versiforme) and its bacterial endosymbionts.</title>
        <authorList>
            <person name="Sun X."/>
            <person name="Fei Z."/>
            <person name="Harrison M."/>
        </authorList>
    </citation>
    <scope>NUCLEOTIDE SEQUENCE [LARGE SCALE GENOMIC DNA]</scope>
    <source>
        <strain evidence="1 2">IT104</strain>
    </source>
</reference>
<sequence length="153" mass="17918">MSSELVTPSSIASNEEIITYTMENVIKDYDIEKPINYLQRRNLKPILKFLAKLQSFLSYKTVKELKELLKKYKVNGEEITDIKQFNQVWGIFLYHRMLSQSNNNLFFFTVFEKIDDDVAYTKEEKLYISLQKDVSGEEASGRVDYAIKGKECC</sequence>
<comment type="caution">
    <text evidence="1">The sequence shown here is derived from an EMBL/GenBank/DDBJ whole genome shotgun (WGS) entry which is preliminary data.</text>
</comment>
<organism evidence="1 2">
    <name type="scientific">Diversispora epigaea</name>
    <dbReference type="NCBI Taxonomy" id="1348612"/>
    <lineage>
        <taxon>Eukaryota</taxon>
        <taxon>Fungi</taxon>
        <taxon>Fungi incertae sedis</taxon>
        <taxon>Mucoromycota</taxon>
        <taxon>Glomeromycotina</taxon>
        <taxon>Glomeromycetes</taxon>
        <taxon>Diversisporales</taxon>
        <taxon>Diversisporaceae</taxon>
        <taxon>Diversispora</taxon>
    </lineage>
</organism>
<dbReference type="EMBL" id="PQFF01000225">
    <property type="protein sequence ID" value="RHZ72279.1"/>
    <property type="molecule type" value="Genomic_DNA"/>
</dbReference>
<evidence type="ECO:0000313" key="1">
    <source>
        <dbReference type="EMBL" id="RHZ72279.1"/>
    </source>
</evidence>
<accession>A0A397I912</accession>
<name>A0A397I912_9GLOM</name>
<dbReference type="AlphaFoldDB" id="A0A397I912"/>
<protein>
    <submittedName>
        <fullName evidence="1">Uncharacterized protein</fullName>
    </submittedName>
</protein>